<keyword evidence="2" id="KW-0378">Hydrolase</keyword>
<dbReference type="GO" id="GO:0016787">
    <property type="term" value="F:hydrolase activity"/>
    <property type="evidence" value="ECO:0007669"/>
    <property type="project" value="UniProtKB-KW"/>
</dbReference>
<dbReference type="InterPro" id="IPR022742">
    <property type="entry name" value="Hydrolase_4"/>
</dbReference>
<dbReference type="SUPFAM" id="SSF53474">
    <property type="entry name" value="alpha/beta-Hydrolases"/>
    <property type="match status" value="1"/>
</dbReference>
<comment type="caution">
    <text evidence="2">The sequence shown here is derived from an EMBL/GenBank/DDBJ whole genome shotgun (WGS) entry which is preliminary data.</text>
</comment>
<name>A0ABQ3V1B9_9CHLR</name>
<keyword evidence="3" id="KW-1185">Reference proteome</keyword>
<dbReference type="Proteomes" id="UP000654345">
    <property type="component" value="Unassembled WGS sequence"/>
</dbReference>
<evidence type="ECO:0000313" key="3">
    <source>
        <dbReference type="Proteomes" id="UP000654345"/>
    </source>
</evidence>
<proteinExistence type="predicted"/>
<sequence length="242" mass="26598">MVNQILHINIQTPSGYLESILKPVDDGQKPAYVGIVCHRHPLFGGTMHNKVVFKVAQVMQANDIPSLRFNFRGVGHSSGTYGEGRGEMDDVRYALDFMSRKYPGVPVILAGFSFGAFVGLKVAAIDDRVQAMMGLGVPARWFGATNPLAGCHKPKLFIHGTRDDQAPYEAAMQWFEQVSAPKCIVTVQDADHFFQGRLEEVQAIIANFVTTLGEYKGSYKIGPFGRSSTSSHCLSHLTCKKC</sequence>
<dbReference type="PANTHER" id="PTHR42103">
    <property type="entry name" value="ALPHA/BETA-HYDROLASES SUPERFAMILY PROTEIN"/>
    <property type="match status" value="1"/>
</dbReference>
<dbReference type="RefSeq" id="WP_201374947.1">
    <property type="nucleotide sequence ID" value="NZ_BNJG01000003.1"/>
</dbReference>
<gene>
    <name evidence="2" type="ORF">KSB_71700</name>
</gene>
<accession>A0ABQ3V1B9</accession>
<evidence type="ECO:0000259" key="1">
    <source>
        <dbReference type="Pfam" id="PF12146"/>
    </source>
</evidence>
<dbReference type="Gene3D" id="3.40.50.1820">
    <property type="entry name" value="alpha/beta hydrolase"/>
    <property type="match status" value="1"/>
</dbReference>
<evidence type="ECO:0000313" key="2">
    <source>
        <dbReference type="EMBL" id="GHO58695.1"/>
    </source>
</evidence>
<organism evidence="2 3">
    <name type="scientific">Ktedonobacter robiniae</name>
    <dbReference type="NCBI Taxonomy" id="2778365"/>
    <lineage>
        <taxon>Bacteria</taxon>
        <taxon>Bacillati</taxon>
        <taxon>Chloroflexota</taxon>
        <taxon>Ktedonobacteria</taxon>
        <taxon>Ktedonobacterales</taxon>
        <taxon>Ktedonobacteraceae</taxon>
        <taxon>Ktedonobacter</taxon>
    </lineage>
</organism>
<reference evidence="2 3" key="1">
    <citation type="journal article" date="2021" name="Int. J. Syst. Evol. Microbiol.">
        <title>Reticulibacter mediterranei gen. nov., sp. nov., within the new family Reticulibacteraceae fam. nov., and Ktedonospora formicarum gen. nov., sp. nov., Ktedonobacter robiniae sp. nov., Dictyobacter formicarum sp. nov. and Dictyobacter arantiisoli sp. nov., belonging to the class Ktedonobacteria.</title>
        <authorList>
            <person name="Yabe S."/>
            <person name="Zheng Y."/>
            <person name="Wang C.M."/>
            <person name="Sakai Y."/>
            <person name="Abe K."/>
            <person name="Yokota A."/>
            <person name="Donadio S."/>
            <person name="Cavaletti L."/>
            <person name="Monciardini P."/>
        </authorList>
    </citation>
    <scope>NUCLEOTIDE SEQUENCE [LARGE SCALE GENOMIC DNA]</scope>
    <source>
        <strain evidence="2 3">SOSP1-30</strain>
    </source>
</reference>
<protein>
    <submittedName>
        <fullName evidence="2">Alpha/beta hydrolase</fullName>
    </submittedName>
</protein>
<feature type="domain" description="Serine aminopeptidase S33" evidence="1">
    <location>
        <begin position="44"/>
        <end position="132"/>
    </location>
</feature>
<dbReference type="InterPro" id="IPR029058">
    <property type="entry name" value="AB_hydrolase_fold"/>
</dbReference>
<dbReference type="PANTHER" id="PTHR42103:SF2">
    <property type="entry name" value="AB HYDROLASE-1 DOMAIN-CONTAINING PROTEIN"/>
    <property type="match status" value="1"/>
</dbReference>
<dbReference type="Pfam" id="PF12146">
    <property type="entry name" value="Hydrolase_4"/>
    <property type="match status" value="1"/>
</dbReference>
<dbReference type="EMBL" id="BNJG01000003">
    <property type="protein sequence ID" value="GHO58695.1"/>
    <property type="molecule type" value="Genomic_DNA"/>
</dbReference>